<evidence type="ECO:0000313" key="2">
    <source>
        <dbReference type="Proteomes" id="UP001241377"/>
    </source>
</evidence>
<dbReference type="EMBL" id="JASBWR010000104">
    <property type="protein sequence ID" value="KAJ9095132.1"/>
    <property type="molecule type" value="Genomic_DNA"/>
</dbReference>
<dbReference type="Proteomes" id="UP001241377">
    <property type="component" value="Unassembled WGS sequence"/>
</dbReference>
<sequence length="555" mass="60204">MLPANTHNSAGVLSTMRSRTGEHIHAITSSRSEIRSIEHVDDEVELLAQIGYKQELNRNYSTIQVFGIAFSIMGLLPSIASTMATGYEAGPVGLVWGWIVSSLFILCVGTSMSVLASLLPTSGGLYYWTNYYCPDSFRVPLSFMVGCSNTLALCGGFCLINSGFATEVLSAVFISKDGDFSITNAKNYGVFAGCTVSHVVLCSIASRHTAFLQAFSIYANVFLIILFFIAVPIGASKHGFNDGLFIFGQLENNLTWTTGWSFMLSWMPAIWTIGAFDSCVHMSEEAKSKKSIPIGIIGSISACGILGWFICICATACIKNGDVAAVMESSTGLAMAQIIYDALGKRWAVAFMSIIAFAQYLMGASILIAASRQIWAFSRDDGLPFFYNIVKVVNPKIKVPVRATIFGGCLSLLVGLLILVGPTASGALFSLAVAGNTFAWGMPVFLVLLPTGKLRFVPGPFYFGKTITTMIHCVTVAWTLYVIVMSMFPSSKLVDKESMNYASVINVGVWILSLVYYYVYGYKVYSGPKSNLDELASSIEGREIHNIDQTLDEKV</sequence>
<organism evidence="1 2">
    <name type="scientific">Naganishia cerealis</name>
    <dbReference type="NCBI Taxonomy" id="610337"/>
    <lineage>
        <taxon>Eukaryota</taxon>
        <taxon>Fungi</taxon>
        <taxon>Dikarya</taxon>
        <taxon>Basidiomycota</taxon>
        <taxon>Agaricomycotina</taxon>
        <taxon>Tremellomycetes</taxon>
        <taxon>Filobasidiales</taxon>
        <taxon>Filobasidiaceae</taxon>
        <taxon>Naganishia</taxon>
    </lineage>
</organism>
<comment type="caution">
    <text evidence="1">The sequence shown here is derived from an EMBL/GenBank/DDBJ whole genome shotgun (WGS) entry which is preliminary data.</text>
</comment>
<evidence type="ECO:0000313" key="1">
    <source>
        <dbReference type="EMBL" id="KAJ9095132.1"/>
    </source>
</evidence>
<keyword evidence="2" id="KW-1185">Reference proteome</keyword>
<reference evidence="1" key="1">
    <citation type="submission" date="2023-04" db="EMBL/GenBank/DDBJ databases">
        <title>Draft Genome sequencing of Naganishia species isolated from polar environments using Oxford Nanopore Technology.</title>
        <authorList>
            <person name="Leo P."/>
            <person name="Venkateswaran K."/>
        </authorList>
    </citation>
    <scope>NUCLEOTIDE SEQUENCE</scope>
    <source>
        <strain evidence="1">MNA-CCFEE 5261</strain>
    </source>
</reference>
<proteinExistence type="predicted"/>
<protein>
    <submittedName>
        <fullName evidence="1">Uncharacterized protein</fullName>
    </submittedName>
</protein>
<name>A0ACC2V986_9TREE</name>
<accession>A0ACC2V986</accession>
<gene>
    <name evidence="1" type="ORF">QFC19_007700</name>
</gene>